<accession>A0A8S4A309</accession>
<evidence type="ECO:0008006" key="4">
    <source>
        <dbReference type="Google" id="ProtNLM"/>
    </source>
</evidence>
<evidence type="ECO:0000313" key="3">
    <source>
        <dbReference type="Proteomes" id="UP000678393"/>
    </source>
</evidence>
<dbReference type="Proteomes" id="UP000678393">
    <property type="component" value="Unassembled WGS sequence"/>
</dbReference>
<protein>
    <recommendedName>
        <fullName evidence="4">CREB/ATF bZIP transcription factor</fullName>
    </recommendedName>
</protein>
<dbReference type="OrthoDB" id="6606299at2759"/>
<feature type="region of interest" description="Disordered" evidence="1">
    <location>
        <begin position="299"/>
        <end position="343"/>
    </location>
</feature>
<proteinExistence type="predicted"/>
<dbReference type="EMBL" id="CAJHNH020008487">
    <property type="protein sequence ID" value="CAG5136079.1"/>
    <property type="molecule type" value="Genomic_DNA"/>
</dbReference>
<keyword evidence="3" id="KW-1185">Reference proteome</keyword>
<dbReference type="SUPFAM" id="SSF57959">
    <property type="entry name" value="Leucine zipper domain"/>
    <property type="match status" value="1"/>
</dbReference>
<dbReference type="GO" id="GO:0003700">
    <property type="term" value="F:DNA-binding transcription factor activity"/>
    <property type="evidence" value="ECO:0007669"/>
    <property type="project" value="InterPro"/>
</dbReference>
<dbReference type="Gene3D" id="1.20.5.170">
    <property type="match status" value="1"/>
</dbReference>
<dbReference type="InterPro" id="IPR046347">
    <property type="entry name" value="bZIP_sf"/>
</dbReference>
<sequence length="397" mass="44336">MDWVDPKKELIHDILTREDVEENYFAAEEKEDFPSVFCSGGLTALSDTARSCELDSPEEEKLDNISAFNCDNNKTEQSFGDLHFVENIFQLSNLGSDSVDLLSPSQFNDSDTEWMLSEYEGSDLKKTKLAGTGHEKRMVNSAKQGSYGSRRSYCLGNSNSKNAVAARDNRLKKKKYVEDLEKTVSNLQVENECLREQSKKNSHTLGVLQNEVSYLRKVIANQSTLSAILKNVMKTPGITLTTSFKNAASYNSSEEDKLHSDLSSCNKNGNNNKKDRSCKKKDIHCVDTPEQVDSVFDLKSASSTNSRRASKRNVKGKMMHTQSQKKEAVAQENKQPADVTKNNETFEDSDASHISMDNIHGGICLHVSGHNVSLEFCPLCNKNAYLGLITDHSYVKL</sequence>
<organism evidence="2 3">
    <name type="scientific">Candidula unifasciata</name>
    <dbReference type="NCBI Taxonomy" id="100452"/>
    <lineage>
        <taxon>Eukaryota</taxon>
        <taxon>Metazoa</taxon>
        <taxon>Spiralia</taxon>
        <taxon>Lophotrochozoa</taxon>
        <taxon>Mollusca</taxon>
        <taxon>Gastropoda</taxon>
        <taxon>Heterobranchia</taxon>
        <taxon>Euthyneura</taxon>
        <taxon>Panpulmonata</taxon>
        <taxon>Eupulmonata</taxon>
        <taxon>Stylommatophora</taxon>
        <taxon>Helicina</taxon>
        <taxon>Helicoidea</taxon>
        <taxon>Geomitridae</taxon>
        <taxon>Candidula</taxon>
    </lineage>
</organism>
<evidence type="ECO:0000313" key="2">
    <source>
        <dbReference type="EMBL" id="CAG5136079.1"/>
    </source>
</evidence>
<feature type="compositionally biased region" description="Basic residues" evidence="1">
    <location>
        <begin position="308"/>
        <end position="318"/>
    </location>
</feature>
<gene>
    <name evidence="2" type="ORF">CUNI_LOCUS21637</name>
</gene>
<name>A0A8S4A309_9EUPU</name>
<feature type="region of interest" description="Disordered" evidence="1">
    <location>
        <begin position="256"/>
        <end position="279"/>
    </location>
</feature>
<evidence type="ECO:0000256" key="1">
    <source>
        <dbReference type="SAM" id="MobiDB-lite"/>
    </source>
</evidence>
<reference evidence="2" key="1">
    <citation type="submission" date="2021-04" db="EMBL/GenBank/DDBJ databases">
        <authorList>
            <consortium name="Molecular Ecology Group"/>
        </authorList>
    </citation>
    <scope>NUCLEOTIDE SEQUENCE</scope>
</reference>
<comment type="caution">
    <text evidence="2">The sequence shown here is derived from an EMBL/GenBank/DDBJ whole genome shotgun (WGS) entry which is preliminary data.</text>
</comment>
<dbReference type="AlphaFoldDB" id="A0A8S4A309"/>